<dbReference type="Proteomes" id="UP001474421">
    <property type="component" value="Unassembled WGS sequence"/>
</dbReference>
<name>A0AAW1AZ06_CROAD</name>
<comment type="subcellular location">
    <subcellularLocation>
        <location evidence="1">Secreted</location>
    </subcellularLocation>
</comment>
<evidence type="ECO:0000256" key="2">
    <source>
        <dbReference type="ARBA" id="ARBA00008455"/>
    </source>
</evidence>
<dbReference type="InterPro" id="IPR001212">
    <property type="entry name" value="Somatomedin_B_dom"/>
</dbReference>
<dbReference type="PROSITE" id="PS00640">
    <property type="entry name" value="THIOL_PROTEASE_ASN"/>
    <property type="match status" value="1"/>
</dbReference>
<dbReference type="FunFam" id="3.90.70.10:FF:000037">
    <property type="entry name" value="Tubulointerstitial nephritis antigen-like 1"/>
    <property type="match status" value="1"/>
</dbReference>
<keyword evidence="10" id="KW-1185">Reference proteome</keyword>
<dbReference type="PROSITE" id="PS00524">
    <property type="entry name" value="SMB_1"/>
    <property type="match status" value="1"/>
</dbReference>
<comment type="caution">
    <text evidence="9">The sequence shown here is derived from an EMBL/GenBank/DDBJ whole genome shotgun (WGS) entry which is preliminary data.</text>
</comment>
<evidence type="ECO:0000259" key="8">
    <source>
        <dbReference type="PROSITE" id="PS50958"/>
    </source>
</evidence>
<dbReference type="Pfam" id="PF00112">
    <property type="entry name" value="Peptidase_C1"/>
    <property type="match status" value="1"/>
</dbReference>
<dbReference type="GO" id="GO:0006508">
    <property type="term" value="P:proteolysis"/>
    <property type="evidence" value="ECO:0007669"/>
    <property type="project" value="InterPro"/>
</dbReference>
<keyword evidence="7" id="KW-0732">Signal</keyword>
<dbReference type="CDD" id="cd02620">
    <property type="entry name" value="Peptidase_C1A_CathepsinB"/>
    <property type="match status" value="1"/>
</dbReference>
<reference evidence="9 10" key="1">
    <citation type="journal article" date="2024" name="Proc. Natl. Acad. Sci. U.S.A.">
        <title>The genetic regulatory architecture and epigenomic basis for age-related changes in rattlesnake venom.</title>
        <authorList>
            <person name="Hogan M.P."/>
            <person name="Holding M.L."/>
            <person name="Nystrom G.S."/>
            <person name="Colston T.J."/>
            <person name="Bartlett D.A."/>
            <person name="Mason A.J."/>
            <person name="Ellsworth S.A."/>
            <person name="Rautsaw R.M."/>
            <person name="Lawrence K.C."/>
            <person name="Strickland J.L."/>
            <person name="He B."/>
            <person name="Fraser P."/>
            <person name="Margres M.J."/>
            <person name="Gilbert D.M."/>
            <person name="Gibbs H.L."/>
            <person name="Parkinson C.L."/>
            <person name="Rokyta D.R."/>
        </authorList>
    </citation>
    <scope>NUCLEOTIDE SEQUENCE [LARGE SCALE GENOMIC DNA]</scope>
    <source>
        <strain evidence="9">DRR0105</strain>
    </source>
</reference>
<accession>A0AAW1AZ06</accession>
<proteinExistence type="inferred from homology"/>
<feature type="signal peptide" evidence="7">
    <location>
        <begin position="1"/>
        <end position="18"/>
    </location>
</feature>
<dbReference type="GO" id="GO:0005576">
    <property type="term" value="C:extracellular region"/>
    <property type="evidence" value="ECO:0007669"/>
    <property type="project" value="UniProtKB-SubCell"/>
</dbReference>
<comment type="similarity">
    <text evidence="2">Belongs to the peptidase C1 family.</text>
</comment>
<dbReference type="PROSITE" id="PS50958">
    <property type="entry name" value="SMB_2"/>
    <property type="match status" value="1"/>
</dbReference>
<dbReference type="Gene3D" id="3.90.70.10">
    <property type="entry name" value="Cysteine proteinases"/>
    <property type="match status" value="1"/>
</dbReference>
<feature type="region of interest" description="Disordered" evidence="6">
    <location>
        <begin position="301"/>
        <end position="329"/>
    </location>
</feature>
<dbReference type="PROSITE" id="PS00639">
    <property type="entry name" value="THIOL_PROTEASE_HIS"/>
    <property type="match status" value="1"/>
</dbReference>
<protein>
    <submittedName>
        <fullName evidence="9">Tubulointerstitial nephritis antigen-like</fullName>
    </submittedName>
</protein>
<organism evidence="9 10">
    <name type="scientific">Crotalus adamanteus</name>
    <name type="common">Eastern diamondback rattlesnake</name>
    <dbReference type="NCBI Taxonomy" id="8729"/>
    <lineage>
        <taxon>Eukaryota</taxon>
        <taxon>Metazoa</taxon>
        <taxon>Chordata</taxon>
        <taxon>Craniata</taxon>
        <taxon>Vertebrata</taxon>
        <taxon>Euteleostomi</taxon>
        <taxon>Lepidosauria</taxon>
        <taxon>Squamata</taxon>
        <taxon>Bifurcata</taxon>
        <taxon>Unidentata</taxon>
        <taxon>Episquamata</taxon>
        <taxon>Toxicofera</taxon>
        <taxon>Serpentes</taxon>
        <taxon>Colubroidea</taxon>
        <taxon>Viperidae</taxon>
        <taxon>Crotalinae</taxon>
        <taxon>Crotalus</taxon>
    </lineage>
</organism>
<keyword evidence="3" id="KW-0964">Secreted</keyword>
<dbReference type="AlphaFoldDB" id="A0AAW1AZ06"/>
<dbReference type="InterPro" id="IPR000668">
    <property type="entry name" value="Peptidase_C1A_C"/>
</dbReference>
<dbReference type="InterPro" id="IPR038765">
    <property type="entry name" value="Papain-like_cys_pep_sf"/>
</dbReference>
<gene>
    <name evidence="9" type="ORF">NXF25_015352</name>
</gene>
<dbReference type="PANTHER" id="PTHR12411">
    <property type="entry name" value="CYSTEINE PROTEASE FAMILY C1-RELATED"/>
    <property type="match status" value="1"/>
</dbReference>
<dbReference type="InterPro" id="IPR025661">
    <property type="entry name" value="Pept_asp_AS"/>
</dbReference>
<evidence type="ECO:0000256" key="3">
    <source>
        <dbReference type="ARBA" id="ARBA00022525"/>
    </source>
</evidence>
<feature type="chain" id="PRO_5043822228" evidence="7">
    <location>
        <begin position="19"/>
        <end position="464"/>
    </location>
</feature>
<dbReference type="InterPro" id="IPR036201">
    <property type="entry name" value="Pacifastin_dom_sf"/>
</dbReference>
<evidence type="ECO:0000256" key="7">
    <source>
        <dbReference type="SAM" id="SignalP"/>
    </source>
</evidence>
<evidence type="ECO:0000313" key="9">
    <source>
        <dbReference type="EMBL" id="KAK9394824.1"/>
    </source>
</evidence>
<dbReference type="InterPro" id="IPR013128">
    <property type="entry name" value="Peptidase_C1A"/>
</dbReference>
<evidence type="ECO:0000256" key="4">
    <source>
        <dbReference type="ARBA" id="ARBA00023157"/>
    </source>
</evidence>
<dbReference type="EMBL" id="JAOTOJ010000011">
    <property type="protein sequence ID" value="KAK9394824.1"/>
    <property type="molecule type" value="Genomic_DNA"/>
</dbReference>
<keyword evidence="5" id="KW-0325">Glycoprotein</keyword>
<evidence type="ECO:0000256" key="5">
    <source>
        <dbReference type="ARBA" id="ARBA00023180"/>
    </source>
</evidence>
<dbReference type="GO" id="GO:0030414">
    <property type="term" value="F:peptidase inhibitor activity"/>
    <property type="evidence" value="ECO:0007669"/>
    <property type="project" value="InterPro"/>
</dbReference>
<evidence type="ECO:0000256" key="6">
    <source>
        <dbReference type="SAM" id="MobiDB-lite"/>
    </source>
</evidence>
<dbReference type="SUPFAM" id="SSF57283">
    <property type="entry name" value="PMP inhibitors"/>
    <property type="match status" value="1"/>
</dbReference>
<dbReference type="InterPro" id="IPR025660">
    <property type="entry name" value="Pept_his_AS"/>
</dbReference>
<evidence type="ECO:0000313" key="10">
    <source>
        <dbReference type="Proteomes" id="UP001474421"/>
    </source>
</evidence>
<dbReference type="GO" id="GO:0008234">
    <property type="term" value="F:cysteine-type peptidase activity"/>
    <property type="evidence" value="ECO:0007669"/>
    <property type="project" value="InterPro"/>
</dbReference>
<dbReference type="SUPFAM" id="SSF54001">
    <property type="entry name" value="Cysteine proteinases"/>
    <property type="match status" value="1"/>
</dbReference>
<evidence type="ECO:0000256" key="1">
    <source>
        <dbReference type="ARBA" id="ARBA00004613"/>
    </source>
</evidence>
<keyword evidence="4" id="KW-1015">Disulfide bond</keyword>
<dbReference type="SMART" id="SM00645">
    <property type="entry name" value="Pept_C1"/>
    <property type="match status" value="1"/>
</dbReference>
<sequence length="464" mass="52544">MKSWILLCTLVFMGETLPARVHRTRRELAPGLHEQGIRDAEGSYCGRQDACCRGRDDACTIPYFDTLCYCDLFCNRTISDCCPDFWEYCLGIQPPYSQQKDCIRNGVKFHPGATYRDNCNLCTCNGHGKWECESHVCLISGDMIDAVNRGNYGWRASNYSQFWGMSLEEGIRYRLGTIKPPTSVMNMNELQINMATNEVLPSHFNAADKWSGMIHEPLDQGNCAGSWAFSTAAVASDRISIHSMGHMKPALSPQNLLSCNTRHQQGCNGGRVDGAWWFLRRKGVVTEECYPFTSQESSFTSPPCMMHTRSAGRGKRQATARCPNSQTDSNEIYQSTPAYRLSSNEKEIMKELMENGPLQAIMEVHEDFFVYQSGIYQHTPVAAGKPEQYRRHGTHSVKITGWGEERKLDGSNRKYWIAANSWGKAWGEHGYFRIARGTNECEIESFVVGVWGRVGMEDMHHHKK</sequence>
<feature type="domain" description="SMB" evidence="8">
    <location>
        <begin position="47"/>
        <end position="95"/>
    </location>
</feature>